<feature type="transmembrane region" description="Helical" evidence="8">
    <location>
        <begin position="6"/>
        <end position="27"/>
    </location>
</feature>
<dbReference type="InterPro" id="IPR038078">
    <property type="entry name" value="PhoU-like_sf"/>
</dbReference>
<evidence type="ECO:0000259" key="9">
    <source>
        <dbReference type="Pfam" id="PF01895"/>
    </source>
</evidence>
<name>A0ABS3ZGC2_9FIRM</name>
<dbReference type="Gene3D" id="1.20.58.220">
    <property type="entry name" value="Phosphate transport system protein phou homolog 2, domain 2"/>
    <property type="match status" value="1"/>
</dbReference>
<feature type="coiled-coil region" evidence="6">
    <location>
        <begin position="385"/>
        <end position="412"/>
    </location>
</feature>
<feature type="transmembrane region" description="Helical" evidence="8">
    <location>
        <begin position="290"/>
        <end position="310"/>
    </location>
</feature>
<feature type="domain" description="PhoU" evidence="9">
    <location>
        <begin position="365"/>
        <end position="446"/>
    </location>
</feature>
<feature type="domain" description="PhoU" evidence="9">
    <location>
        <begin position="472"/>
        <end position="550"/>
    </location>
</feature>
<proteinExistence type="predicted"/>
<feature type="transmembrane region" description="Helical" evidence="8">
    <location>
        <begin position="182"/>
        <end position="203"/>
    </location>
</feature>
<dbReference type="InterPro" id="IPR004633">
    <property type="entry name" value="NaPi_cotrn-rel/YqeW-like"/>
</dbReference>
<evidence type="ECO:0000256" key="5">
    <source>
        <dbReference type="ARBA" id="ARBA00023136"/>
    </source>
</evidence>
<evidence type="ECO:0000256" key="1">
    <source>
        <dbReference type="ARBA" id="ARBA00004651"/>
    </source>
</evidence>
<dbReference type="NCBIfam" id="NF037997">
    <property type="entry name" value="Na_Pi_symport"/>
    <property type="match status" value="1"/>
</dbReference>
<sequence>MNIFGILSMIGGLALFLYGMDAMGAGLSKLSGGRMERLLEKLTSKRIMAVLLGAGVTAVIQSSSATTVMVVGFVNSGIMKLNQAVGIIMGANIGTTITSWLLSLTGIQGSSFVLQMLKPSSFSPILAVIGVGLIMFTKNEKKKDIGSIFIGFAILMYGMEAMSGAVAPLADNEKFTGILTMFSNPLLGLLAGTILTAVIQSSSASVGILQALCATGAVNFSTALPIIMGQNIGTCITAIISSIGTSKNAKRTAAVHLFFNITGTIIFMVVFYTLNVFVHFQFLNTAASPAGIAVIHSLFNIGATILLFPFANLLEKMAILVIPDKESEMEEMEEEKINPDLARLDERFLDKPGFAMEECHSVAINMARKSQKAMNLAIDLLGEYSDRTADRVEKLENQIDQYEDALGTYLVKLSGRELSIKDSRVLSVLLHCIGDFERISDHAVNIRDAAVEMHKKDLKFSEKAKQELRVFSNAIRDILDRAVMAFETGDVELAKEVEPLEQVVDALNKEEKQRHINRLRTGTCTIELGFILSDISTNFERAADHCSNIAVCLLQVDEGGFDTHEYLDILKEENSEEFQHEYMELSERYALPESKHTGKKEKIAKTEKMEARKDSGK</sequence>
<dbReference type="Pfam" id="PF01895">
    <property type="entry name" value="PhoU"/>
    <property type="match status" value="2"/>
</dbReference>
<keyword evidence="4 8" id="KW-1133">Transmembrane helix</keyword>
<feature type="compositionally biased region" description="Basic and acidic residues" evidence="7">
    <location>
        <begin position="593"/>
        <end position="617"/>
    </location>
</feature>
<keyword evidence="5 8" id="KW-0472">Membrane</keyword>
<accession>A0ABS3ZGC2</accession>
<keyword evidence="3 8" id="KW-0812">Transmembrane</keyword>
<dbReference type="RefSeq" id="WP_209293077.1">
    <property type="nucleotide sequence ID" value="NZ_JAFIQO010000091.1"/>
</dbReference>
<feature type="transmembrane region" description="Helical" evidence="8">
    <location>
        <begin position="47"/>
        <end position="72"/>
    </location>
</feature>
<feature type="transmembrane region" description="Helical" evidence="8">
    <location>
        <begin position="148"/>
        <end position="170"/>
    </location>
</feature>
<keyword evidence="2" id="KW-1003">Cell membrane</keyword>
<protein>
    <submittedName>
        <fullName evidence="10">Na/Pi cotransporter family protein</fullName>
    </submittedName>
</protein>
<gene>
    <name evidence="10" type="ORF">JYQ75_02915</name>
</gene>
<dbReference type="InterPro" id="IPR003841">
    <property type="entry name" value="Na/Pi_transpt"/>
</dbReference>
<evidence type="ECO:0000256" key="3">
    <source>
        <dbReference type="ARBA" id="ARBA00022692"/>
    </source>
</evidence>
<dbReference type="EMBL" id="JAFIQO010000091">
    <property type="protein sequence ID" value="MBP0056358.1"/>
    <property type="molecule type" value="Genomic_DNA"/>
</dbReference>
<feature type="transmembrane region" description="Helical" evidence="8">
    <location>
        <begin position="257"/>
        <end position="278"/>
    </location>
</feature>
<feature type="transmembrane region" description="Helical" evidence="8">
    <location>
        <begin position="116"/>
        <end position="136"/>
    </location>
</feature>
<dbReference type="SUPFAM" id="SSF109755">
    <property type="entry name" value="PhoU-like"/>
    <property type="match status" value="1"/>
</dbReference>
<evidence type="ECO:0000256" key="2">
    <source>
        <dbReference type="ARBA" id="ARBA00022475"/>
    </source>
</evidence>
<comment type="subcellular location">
    <subcellularLocation>
        <location evidence="1">Cell membrane</location>
        <topology evidence="1">Multi-pass membrane protein</topology>
    </subcellularLocation>
</comment>
<keyword evidence="6" id="KW-0175">Coiled coil</keyword>
<evidence type="ECO:0000256" key="8">
    <source>
        <dbReference type="SAM" id="Phobius"/>
    </source>
</evidence>
<evidence type="ECO:0000313" key="11">
    <source>
        <dbReference type="Proteomes" id="UP001315001"/>
    </source>
</evidence>
<dbReference type="PANTHER" id="PTHR10010:SF46">
    <property type="entry name" value="SODIUM-DEPENDENT PHOSPHATE TRANSPORT PROTEIN 2B"/>
    <property type="match status" value="1"/>
</dbReference>
<organism evidence="10 11">
    <name type="scientific">Anaerobutyricum soehngenii</name>
    <dbReference type="NCBI Taxonomy" id="105843"/>
    <lineage>
        <taxon>Bacteria</taxon>
        <taxon>Bacillati</taxon>
        <taxon>Bacillota</taxon>
        <taxon>Clostridia</taxon>
        <taxon>Lachnospirales</taxon>
        <taxon>Lachnospiraceae</taxon>
        <taxon>Anaerobutyricum</taxon>
    </lineage>
</organism>
<evidence type="ECO:0000256" key="6">
    <source>
        <dbReference type="SAM" id="Coils"/>
    </source>
</evidence>
<keyword evidence="11" id="KW-1185">Reference proteome</keyword>
<dbReference type="InterPro" id="IPR026022">
    <property type="entry name" value="PhoU_dom"/>
</dbReference>
<reference evidence="10 11" key="1">
    <citation type="submission" date="2021-02" db="EMBL/GenBank/DDBJ databases">
        <title>Lactate utilizing bacteria of the human gut.</title>
        <authorList>
            <person name="Sheridan P.O."/>
        </authorList>
    </citation>
    <scope>NUCLEOTIDE SEQUENCE [LARGE SCALE GENOMIC DNA]</scope>
    <source>
        <strain evidence="10 11">HTF-83D</strain>
    </source>
</reference>
<comment type="caution">
    <text evidence="10">The sequence shown here is derived from an EMBL/GenBank/DDBJ whole genome shotgun (WGS) entry which is preliminary data.</text>
</comment>
<dbReference type="NCBIfam" id="TIGR00704">
    <property type="entry name" value="NaPi_cotrn_rel"/>
    <property type="match status" value="1"/>
</dbReference>
<feature type="transmembrane region" description="Helical" evidence="8">
    <location>
        <begin position="223"/>
        <end position="245"/>
    </location>
</feature>
<dbReference type="Pfam" id="PF02690">
    <property type="entry name" value="Na_Pi_cotrans"/>
    <property type="match status" value="1"/>
</dbReference>
<dbReference type="PANTHER" id="PTHR10010">
    <property type="entry name" value="SOLUTE CARRIER FAMILY 34 SODIUM PHOSPHATE , MEMBER 2-RELATED"/>
    <property type="match status" value="1"/>
</dbReference>
<feature type="region of interest" description="Disordered" evidence="7">
    <location>
        <begin position="589"/>
        <end position="617"/>
    </location>
</feature>
<evidence type="ECO:0000256" key="7">
    <source>
        <dbReference type="SAM" id="MobiDB-lite"/>
    </source>
</evidence>
<evidence type="ECO:0000313" key="10">
    <source>
        <dbReference type="EMBL" id="MBP0056358.1"/>
    </source>
</evidence>
<feature type="transmembrane region" description="Helical" evidence="8">
    <location>
        <begin position="84"/>
        <end position="104"/>
    </location>
</feature>
<evidence type="ECO:0000256" key="4">
    <source>
        <dbReference type="ARBA" id="ARBA00022989"/>
    </source>
</evidence>
<dbReference type="Proteomes" id="UP001315001">
    <property type="component" value="Unassembled WGS sequence"/>
</dbReference>